<evidence type="ECO:0000313" key="7">
    <source>
        <dbReference type="Proteomes" id="UP000632828"/>
    </source>
</evidence>
<evidence type="ECO:0000256" key="2">
    <source>
        <dbReference type="ARBA" id="ARBA00034247"/>
    </source>
</evidence>
<evidence type="ECO:0000256" key="3">
    <source>
        <dbReference type="SAM" id="Coils"/>
    </source>
</evidence>
<dbReference type="Gene3D" id="3.30.450.20">
    <property type="entry name" value="PAS domain"/>
    <property type="match status" value="1"/>
</dbReference>
<organism evidence="6 7">
    <name type="scientific">Pelovirga terrestris</name>
    <dbReference type="NCBI Taxonomy" id="2771352"/>
    <lineage>
        <taxon>Bacteria</taxon>
        <taxon>Pseudomonadati</taxon>
        <taxon>Thermodesulfobacteriota</taxon>
        <taxon>Desulfuromonadia</taxon>
        <taxon>Geobacterales</taxon>
        <taxon>Geobacteraceae</taxon>
        <taxon>Pelovirga</taxon>
    </lineage>
</organism>
<dbReference type="EC" id="2.7.7.65" evidence="1"/>
<dbReference type="GO" id="GO:0005886">
    <property type="term" value="C:plasma membrane"/>
    <property type="evidence" value="ECO:0007669"/>
    <property type="project" value="TreeGrafter"/>
</dbReference>
<dbReference type="GO" id="GO:0043709">
    <property type="term" value="P:cell adhesion involved in single-species biofilm formation"/>
    <property type="evidence" value="ECO:0007669"/>
    <property type="project" value="TreeGrafter"/>
</dbReference>
<dbReference type="CDD" id="cd00130">
    <property type="entry name" value="PAS"/>
    <property type="match status" value="1"/>
</dbReference>
<dbReference type="InterPro" id="IPR029787">
    <property type="entry name" value="Nucleotide_cyclase"/>
</dbReference>
<comment type="caution">
    <text evidence="6">The sequence shown here is derived from an EMBL/GenBank/DDBJ whole genome shotgun (WGS) entry which is preliminary data.</text>
</comment>
<dbReference type="InterPro" id="IPR000014">
    <property type="entry name" value="PAS"/>
</dbReference>
<keyword evidence="7" id="KW-1185">Reference proteome</keyword>
<dbReference type="SMART" id="SM00267">
    <property type="entry name" value="GGDEF"/>
    <property type="match status" value="1"/>
</dbReference>
<dbReference type="Proteomes" id="UP000632828">
    <property type="component" value="Unassembled WGS sequence"/>
</dbReference>
<evidence type="ECO:0000259" key="5">
    <source>
        <dbReference type="PROSITE" id="PS50887"/>
    </source>
</evidence>
<dbReference type="PANTHER" id="PTHR45138">
    <property type="entry name" value="REGULATORY COMPONENTS OF SENSORY TRANSDUCTION SYSTEM"/>
    <property type="match status" value="1"/>
</dbReference>
<dbReference type="InterPro" id="IPR035965">
    <property type="entry name" value="PAS-like_dom_sf"/>
</dbReference>
<dbReference type="PROSITE" id="PS50112">
    <property type="entry name" value="PAS"/>
    <property type="match status" value="1"/>
</dbReference>
<dbReference type="Gene3D" id="3.30.70.270">
    <property type="match status" value="1"/>
</dbReference>
<name>A0A8J6QUE6_9BACT</name>
<dbReference type="PROSITE" id="PS50887">
    <property type="entry name" value="GGDEF"/>
    <property type="match status" value="1"/>
</dbReference>
<dbReference type="PANTHER" id="PTHR45138:SF9">
    <property type="entry name" value="DIGUANYLATE CYCLASE DGCM-RELATED"/>
    <property type="match status" value="1"/>
</dbReference>
<dbReference type="InterPro" id="IPR043128">
    <property type="entry name" value="Rev_trsase/Diguanyl_cyclase"/>
</dbReference>
<feature type="domain" description="PAS" evidence="4">
    <location>
        <begin position="53"/>
        <end position="106"/>
    </location>
</feature>
<proteinExistence type="predicted"/>
<dbReference type="SUPFAM" id="SSF55785">
    <property type="entry name" value="PYP-like sensor domain (PAS domain)"/>
    <property type="match status" value="1"/>
</dbReference>
<feature type="coiled-coil region" evidence="3">
    <location>
        <begin position="5"/>
        <end position="39"/>
    </location>
</feature>
<dbReference type="GO" id="GO:1902201">
    <property type="term" value="P:negative regulation of bacterial-type flagellum-dependent cell motility"/>
    <property type="evidence" value="ECO:0007669"/>
    <property type="project" value="TreeGrafter"/>
</dbReference>
<dbReference type="InterPro" id="IPR000160">
    <property type="entry name" value="GGDEF_dom"/>
</dbReference>
<evidence type="ECO:0000259" key="4">
    <source>
        <dbReference type="PROSITE" id="PS50112"/>
    </source>
</evidence>
<dbReference type="FunFam" id="3.30.70.270:FF:000001">
    <property type="entry name" value="Diguanylate cyclase domain protein"/>
    <property type="match status" value="1"/>
</dbReference>
<accession>A0A8J6QUE6</accession>
<comment type="catalytic activity">
    <reaction evidence="2">
        <text>2 GTP = 3',3'-c-di-GMP + 2 diphosphate</text>
        <dbReference type="Rhea" id="RHEA:24898"/>
        <dbReference type="ChEBI" id="CHEBI:33019"/>
        <dbReference type="ChEBI" id="CHEBI:37565"/>
        <dbReference type="ChEBI" id="CHEBI:58805"/>
        <dbReference type="EC" id="2.7.7.65"/>
    </reaction>
</comment>
<dbReference type="GO" id="GO:0052621">
    <property type="term" value="F:diguanylate cyclase activity"/>
    <property type="evidence" value="ECO:0007669"/>
    <property type="project" value="UniProtKB-EC"/>
</dbReference>
<dbReference type="InterPro" id="IPR050469">
    <property type="entry name" value="Diguanylate_Cyclase"/>
</dbReference>
<dbReference type="EMBL" id="JACWUN010000005">
    <property type="protein sequence ID" value="MBD1400190.1"/>
    <property type="molecule type" value="Genomic_DNA"/>
</dbReference>
<dbReference type="RefSeq" id="WP_191154464.1">
    <property type="nucleotide sequence ID" value="NZ_JACWUN010000005.1"/>
</dbReference>
<dbReference type="NCBIfam" id="TIGR00229">
    <property type="entry name" value="sensory_box"/>
    <property type="match status" value="1"/>
</dbReference>
<dbReference type="Pfam" id="PF00990">
    <property type="entry name" value="GGDEF"/>
    <property type="match status" value="1"/>
</dbReference>
<dbReference type="NCBIfam" id="TIGR00254">
    <property type="entry name" value="GGDEF"/>
    <property type="match status" value="1"/>
</dbReference>
<sequence length="361" mass="39926">MADTGDDVQQLLAQLQQENGELKQTCKDLISEREALEMAIAEFGNKQLRAEIEAMELEQIFLSVSDAMWAVRDDGTVIRANEAMAALLGKPTADIVGKKCRELLDYGLCQNKSCPLEVCSSRKKQEFDVKLATGADSCDHYIISVAPLTTIVGTTAIISQFKNITARKEAEQQLEELNRALSEMARIDGLTGIANRRFFDEVFDKEWKRLAREQNQNFSLILADIDFFKKYNDNYGHQQGDDCLILVGKALKEAILRPSDMAARYGGEEFALLLPGSDLAGAGTVGERARQAIVDLQIPHEYSDAADHITMSLGGAMMTPSHDNSPADLIALADQALYRAKESGRNTLYLPDIDYPLPTRS</sequence>
<dbReference type="SUPFAM" id="SSF55073">
    <property type="entry name" value="Nucleotide cyclase"/>
    <property type="match status" value="1"/>
</dbReference>
<dbReference type="CDD" id="cd01949">
    <property type="entry name" value="GGDEF"/>
    <property type="match status" value="1"/>
</dbReference>
<evidence type="ECO:0000256" key="1">
    <source>
        <dbReference type="ARBA" id="ARBA00012528"/>
    </source>
</evidence>
<feature type="domain" description="GGDEF" evidence="5">
    <location>
        <begin position="216"/>
        <end position="353"/>
    </location>
</feature>
<dbReference type="Pfam" id="PF13426">
    <property type="entry name" value="PAS_9"/>
    <property type="match status" value="1"/>
</dbReference>
<protein>
    <recommendedName>
        <fullName evidence="1">diguanylate cyclase</fullName>
        <ecNumber evidence="1">2.7.7.65</ecNumber>
    </recommendedName>
</protein>
<keyword evidence="3" id="KW-0175">Coiled coil</keyword>
<reference evidence="6" key="1">
    <citation type="submission" date="2020-09" db="EMBL/GenBank/DDBJ databases">
        <title>Pelobacter alkaliphilus sp. nov., a novel anaerobic arsenate-reducing bacterium from terrestrial mud volcano.</title>
        <authorList>
            <person name="Khomyakova M.A."/>
            <person name="Merkel A.Y."/>
            <person name="Slobodkin A.I."/>
        </authorList>
    </citation>
    <scope>NUCLEOTIDE SEQUENCE</scope>
    <source>
        <strain evidence="6">M08fum</strain>
    </source>
</reference>
<gene>
    <name evidence="6" type="ORF">ICT70_05845</name>
</gene>
<dbReference type="AlphaFoldDB" id="A0A8J6QUE6"/>
<evidence type="ECO:0000313" key="6">
    <source>
        <dbReference type="EMBL" id="MBD1400190.1"/>
    </source>
</evidence>